<dbReference type="InterPro" id="IPR000620">
    <property type="entry name" value="EamA_dom"/>
</dbReference>
<comment type="subcellular location">
    <subcellularLocation>
        <location evidence="1">Membrane</location>
        <topology evidence="1">Multi-pass membrane protein</topology>
    </subcellularLocation>
</comment>
<feature type="transmembrane region" description="Helical" evidence="5">
    <location>
        <begin position="247"/>
        <end position="267"/>
    </location>
</feature>
<sequence>MEKQSSQLTTSFLSRHRAALLVLGSQLMAAVLHALARLLETRTGSQDHVHPFTILQVRLLITGLGCSAYLGWWAKTPDYPLGLPELRPLLALRALGGLFGACGFYVSISYLSLSEATALNFLAPLGTLILTRYLDNGRITITDGVSCAIALVSVVLVLQPEPLFDKVVGQEASGPANGVSLDPNALLKGTLAGIVAVAGGIVALSSIHRIGTRTHPLLSVNYFSWVVFFVTTIASLFLPGVIWPTDLGSWCLLVLLGLVGFCMEYLLTAGLGSDRSPSATIMIYSQVLWAILLDWLIWHSSVNWLTIVGCFGVIISLTTVSLVNEPQGSKETVDYDLVAESELEDVNTELGGRQVA</sequence>
<evidence type="ECO:0000313" key="7">
    <source>
        <dbReference type="EMBL" id="KAK8876861.1"/>
    </source>
</evidence>
<keyword evidence="2 5" id="KW-0812">Transmembrane</keyword>
<dbReference type="EMBL" id="JAPCWZ010000002">
    <property type="protein sequence ID" value="KAK8876861.1"/>
    <property type="molecule type" value="Genomic_DNA"/>
</dbReference>
<evidence type="ECO:0000256" key="5">
    <source>
        <dbReference type="SAM" id="Phobius"/>
    </source>
</evidence>
<evidence type="ECO:0000313" key="8">
    <source>
        <dbReference type="Proteomes" id="UP001390339"/>
    </source>
</evidence>
<reference evidence="7 8" key="1">
    <citation type="journal article" date="2024" name="IMA Fungus">
        <title>Apiospora arundinis, a panoply of carbohydrate-active enzymes and secondary metabolites.</title>
        <authorList>
            <person name="Sorensen T."/>
            <person name="Petersen C."/>
            <person name="Muurmann A.T."/>
            <person name="Christiansen J.V."/>
            <person name="Brundto M.L."/>
            <person name="Overgaard C.K."/>
            <person name="Boysen A.T."/>
            <person name="Wollenberg R.D."/>
            <person name="Larsen T.O."/>
            <person name="Sorensen J.L."/>
            <person name="Nielsen K.L."/>
            <person name="Sondergaard T.E."/>
        </authorList>
    </citation>
    <scope>NUCLEOTIDE SEQUENCE [LARGE SCALE GENOMIC DNA]</scope>
    <source>
        <strain evidence="7 8">AAU 773</strain>
    </source>
</reference>
<feature type="transmembrane region" description="Helical" evidence="5">
    <location>
        <begin position="90"/>
        <end position="111"/>
    </location>
</feature>
<dbReference type="InterPro" id="IPR037185">
    <property type="entry name" value="EmrE-like"/>
</dbReference>
<evidence type="ECO:0000259" key="6">
    <source>
        <dbReference type="Pfam" id="PF00892"/>
    </source>
</evidence>
<feature type="transmembrane region" description="Helical" evidence="5">
    <location>
        <begin position="20"/>
        <end position="39"/>
    </location>
</feature>
<protein>
    <submittedName>
        <fullName evidence="7">Membrane protein</fullName>
    </submittedName>
</protein>
<keyword evidence="3 5" id="KW-1133">Transmembrane helix</keyword>
<feature type="transmembrane region" description="Helical" evidence="5">
    <location>
        <begin position="219"/>
        <end position="241"/>
    </location>
</feature>
<dbReference type="PANTHER" id="PTHR22911">
    <property type="entry name" value="ACYL-MALONYL CONDENSING ENZYME-RELATED"/>
    <property type="match status" value="1"/>
</dbReference>
<dbReference type="Proteomes" id="UP001390339">
    <property type="component" value="Unassembled WGS sequence"/>
</dbReference>
<comment type="caution">
    <text evidence="7">The sequence shown here is derived from an EMBL/GenBank/DDBJ whole genome shotgun (WGS) entry which is preliminary data.</text>
</comment>
<feature type="transmembrane region" description="Helical" evidence="5">
    <location>
        <begin position="304"/>
        <end position="323"/>
    </location>
</feature>
<evidence type="ECO:0000256" key="1">
    <source>
        <dbReference type="ARBA" id="ARBA00004141"/>
    </source>
</evidence>
<keyword evidence="4 5" id="KW-0472">Membrane</keyword>
<feature type="transmembrane region" description="Helical" evidence="5">
    <location>
        <begin position="185"/>
        <end position="207"/>
    </location>
</feature>
<dbReference type="PANTHER" id="PTHR22911:SF6">
    <property type="entry name" value="SOLUTE CARRIER FAMILY 35 MEMBER G1"/>
    <property type="match status" value="1"/>
</dbReference>
<evidence type="ECO:0000256" key="2">
    <source>
        <dbReference type="ARBA" id="ARBA00022692"/>
    </source>
</evidence>
<feature type="transmembrane region" description="Helical" evidence="5">
    <location>
        <begin position="141"/>
        <end position="158"/>
    </location>
</feature>
<dbReference type="SUPFAM" id="SSF103481">
    <property type="entry name" value="Multidrug resistance efflux transporter EmrE"/>
    <property type="match status" value="2"/>
</dbReference>
<dbReference type="Pfam" id="PF00892">
    <property type="entry name" value="EamA"/>
    <property type="match status" value="2"/>
</dbReference>
<accession>A0ABR2JGI9</accession>
<feature type="transmembrane region" description="Helical" evidence="5">
    <location>
        <begin position="51"/>
        <end position="70"/>
    </location>
</feature>
<evidence type="ECO:0000256" key="3">
    <source>
        <dbReference type="ARBA" id="ARBA00022989"/>
    </source>
</evidence>
<feature type="domain" description="EamA" evidence="6">
    <location>
        <begin position="20"/>
        <end position="158"/>
    </location>
</feature>
<keyword evidence="8" id="KW-1185">Reference proteome</keyword>
<organism evidence="7 8">
    <name type="scientific">Apiospora arundinis</name>
    <dbReference type="NCBI Taxonomy" id="335852"/>
    <lineage>
        <taxon>Eukaryota</taxon>
        <taxon>Fungi</taxon>
        <taxon>Dikarya</taxon>
        <taxon>Ascomycota</taxon>
        <taxon>Pezizomycotina</taxon>
        <taxon>Sordariomycetes</taxon>
        <taxon>Xylariomycetidae</taxon>
        <taxon>Amphisphaeriales</taxon>
        <taxon>Apiosporaceae</taxon>
        <taxon>Apiospora</taxon>
    </lineage>
</organism>
<proteinExistence type="predicted"/>
<gene>
    <name evidence="7" type="ORF">PGQ11_001807</name>
</gene>
<feature type="transmembrane region" description="Helical" evidence="5">
    <location>
        <begin position="279"/>
        <end position="298"/>
    </location>
</feature>
<evidence type="ECO:0000256" key="4">
    <source>
        <dbReference type="ARBA" id="ARBA00023136"/>
    </source>
</evidence>
<name>A0ABR2JGI9_9PEZI</name>
<feature type="domain" description="EamA" evidence="6">
    <location>
        <begin position="208"/>
        <end position="321"/>
    </location>
</feature>